<dbReference type="Proteomes" id="UP001276659">
    <property type="component" value="Unassembled WGS sequence"/>
</dbReference>
<feature type="compositionally biased region" description="Basic and acidic residues" evidence="1">
    <location>
        <begin position="95"/>
        <end position="108"/>
    </location>
</feature>
<feature type="region of interest" description="Disordered" evidence="1">
    <location>
        <begin position="1"/>
        <end position="22"/>
    </location>
</feature>
<accession>A0AAD9Z1Z8</accession>
<evidence type="ECO:0000313" key="3">
    <source>
        <dbReference type="Proteomes" id="UP001276659"/>
    </source>
</evidence>
<proteinExistence type="predicted"/>
<evidence type="ECO:0000313" key="2">
    <source>
        <dbReference type="EMBL" id="KAK3170219.1"/>
    </source>
</evidence>
<feature type="compositionally biased region" description="Basic and acidic residues" evidence="1">
    <location>
        <begin position="78"/>
        <end position="87"/>
    </location>
</feature>
<sequence>MAAGKTAQAHRKTTKRPPSYYKNLRQELAAKDRTAPKHADNTKKSKASLLKKWSRYTDGFVFGCRPVSMFDTRIKFEDEDNARKPADHPTVASNSEDHSDDPMDRDTPNDLDLYDKQATPVNSGSNLDHDGDASACRDDDSDTDSDSDSDSGTHDGADAGLDDTGSLL</sequence>
<protein>
    <submittedName>
        <fullName evidence="2">Uncharacterized protein</fullName>
    </submittedName>
</protein>
<name>A0AAD9Z1Z8_9LECA</name>
<dbReference type="AlphaFoldDB" id="A0AAD9Z1Z8"/>
<feature type="compositionally biased region" description="Basic and acidic residues" evidence="1">
    <location>
        <begin position="127"/>
        <end position="138"/>
    </location>
</feature>
<gene>
    <name evidence="2" type="ORF">OEA41_009605</name>
</gene>
<feature type="compositionally biased region" description="Acidic residues" evidence="1">
    <location>
        <begin position="139"/>
        <end position="149"/>
    </location>
</feature>
<keyword evidence="3" id="KW-1185">Reference proteome</keyword>
<evidence type="ECO:0000256" key="1">
    <source>
        <dbReference type="SAM" id="MobiDB-lite"/>
    </source>
</evidence>
<reference evidence="2" key="1">
    <citation type="submission" date="2022-11" db="EMBL/GenBank/DDBJ databases">
        <title>Chromosomal genome sequence assembly and mating type (MAT) locus characterization of the leprose asexual lichenized fungus Lepraria neglecta (Nyl.) Erichsen.</title>
        <authorList>
            <person name="Allen J.L."/>
            <person name="Pfeffer B."/>
        </authorList>
    </citation>
    <scope>NUCLEOTIDE SEQUENCE</scope>
    <source>
        <strain evidence="2">Allen 5258</strain>
    </source>
</reference>
<feature type="region of interest" description="Disordered" evidence="1">
    <location>
        <begin position="78"/>
        <end position="168"/>
    </location>
</feature>
<comment type="caution">
    <text evidence="2">The sequence shown here is derived from an EMBL/GenBank/DDBJ whole genome shotgun (WGS) entry which is preliminary data.</text>
</comment>
<organism evidence="2 3">
    <name type="scientific">Lepraria neglecta</name>
    <dbReference type="NCBI Taxonomy" id="209136"/>
    <lineage>
        <taxon>Eukaryota</taxon>
        <taxon>Fungi</taxon>
        <taxon>Dikarya</taxon>
        <taxon>Ascomycota</taxon>
        <taxon>Pezizomycotina</taxon>
        <taxon>Lecanoromycetes</taxon>
        <taxon>OSLEUM clade</taxon>
        <taxon>Lecanoromycetidae</taxon>
        <taxon>Lecanorales</taxon>
        <taxon>Lecanorineae</taxon>
        <taxon>Stereocaulaceae</taxon>
        <taxon>Lepraria</taxon>
    </lineage>
</organism>
<dbReference type="EMBL" id="JASNWA010000009">
    <property type="protein sequence ID" value="KAK3170219.1"/>
    <property type="molecule type" value="Genomic_DNA"/>
</dbReference>